<proteinExistence type="predicted"/>
<protein>
    <submittedName>
        <fullName evidence="1">Histidine phosphatase family protein</fullName>
    </submittedName>
</protein>
<dbReference type="Gene3D" id="3.40.50.1240">
    <property type="entry name" value="Phosphoglycerate mutase-like"/>
    <property type="match status" value="1"/>
</dbReference>
<dbReference type="GO" id="GO:0005737">
    <property type="term" value="C:cytoplasm"/>
    <property type="evidence" value="ECO:0007669"/>
    <property type="project" value="TreeGrafter"/>
</dbReference>
<dbReference type="InterPro" id="IPR013078">
    <property type="entry name" value="His_Pase_superF_clade-1"/>
</dbReference>
<organism evidence="1 2">
    <name type="scientific">Roseobacter ponti</name>
    <dbReference type="NCBI Taxonomy" id="1891787"/>
    <lineage>
        <taxon>Bacteria</taxon>
        <taxon>Pseudomonadati</taxon>
        <taxon>Pseudomonadota</taxon>
        <taxon>Alphaproteobacteria</taxon>
        <taxon>Rhodobacterales</taxon>
        <taxon>Roseobacteraceae</taxon>
        <taxon>Roseobacter</taxon>
    </lineage>
</organism>
<dbReference type="PIRSF" id="PIRSF000709">
    <property type="entry name" value="6PFK_2-Ptase"/>
    <property type="match status" value="1"/>
</dbReference>
<sequence length="194" mass="21591">MTRLALIRHGHTAWNRAGRIQGRSDIPLDTEAEAALAHLRLPGPWAQAELWSSPLVRATRTAELISGRRPRTDDALTEMNWGAWEGLRGADLRADPASGFRDTDQWGWAYRPPGGESPAEVLARLLPWVSALRADSVAVCHIGVMRMLMARATGWNFDGPAPFRIKRNRLFVLETGPGAWTLEPEPVRLTECRP</sequence>
<keyword evidence="2" id="KW-1185">Reference proteome</keyword>
<dbReference type="PANTHER" id="PTHR48100:SF1">
    <property type="entry name" value="HISTIDINE PHOSPHATASE FAMILY PROTEIN-RELATED"/>
    <property type="match status" value="1"/>
</dbReference>
<dbReference type="GO" id="GO:0016791">
    <property type="term" value="F:phosphatase activity"/>
    <property type="evidence" value="ECO:0007669"/>
    <property type="project" value="TreeGrafter"/>
</dbReference>
<dbReference type="SMART" id="SM00855">
    <property type="entry name" value="PGAM"/>
    <property type="match status" value="1"/>
</dbReference>
<dbReference type="RefSeq" id="WP_169641782.1">
    <property type="nucleotide sequence ID" value="NZ_CP048788.1"/>
</dbReference>
<dbReference type="SUPFAM" id="SSF53254">
    <property type="entry name" value="Phosphoglycerate mutase-like"/>
    <property type="match status" value="1"/>
</dbReference>
<dbReference type="Proteomes" id="UP000503308">
    <property type="component" value="Chromosome"/>
</dbReference>
<evidence type="ECO:0000313" key="1">
    <source>
        <dbReference type="EMBL" id="QJF52562.1"/>
    </source>
</evidence>
<dbReference type="CDD" id="cd07067">
    <property type="entry name" value="HP_PGM_like"/>
    <property type="match status" value="1"/>
</dbReference>
<gene>
    <name evidence="1" type="ORF">G3256_15985</name>
</gene>
<dbReference type="KEGG" id="rpon:G3256_15985"/>
<dbReference type="AlphaFoldDB" id="A0A858SXJ6"/>
<reference evidence="1 2" key="1">
    <citation type="submission" date="2020-02" db="EMBL/GenBank/DDBJ databases">
        <title>Genome sequence of Roseobacter ponti.</title>
        <authorList>
            <person name="Hollensteiner J."/>
            <person name="Schneider D."/>
            <person name="Poehlein A."/>
            <person name="Daniel R."/>
        </authorList>
    </citation>
    <scope>NUCLEOTIDE SEQUENCE [LARGE SCALE GENOMIC DNA]</scope>
    <source>
        <strain evidence="1 2">DSM 106830</strain>
    </source>
</reference>
<accession>A0A858SXJ6</accession>
<dbReference type="InterPro" id="IPR029033">
    <property type="entry name" value="His_PPase_superfam"/>
</dbReference>
<dbReference type="EMBL" id="CP048788">
    <property type="protein sequence ID" value="QJF52562.1"/>
    <property type="molecule type" value="Genomic_DNA"/>
</dbReference>
<name>A0A858SXJ6_9RHOB</name>
<dbReference type="PANTHER" id="PTHR48100">
    <property type="entry name" value="BROAD-SPECIFICITY PHOSPHATASE YOR283W-RELATED"/>
    <property type="match status" value="1"/>
</dbReference>
<evidence type="ECO:0000313" key="2">
    <source>
        <dbReference type="Proteomes" id="UP000503308"/>
    </source>
</evidence>
<dbReference type="Pfam" id="PF00300">
    <property type="entry name" value="His_Phos_1"/>
    <property type="match status" value="1"/>
</dbReference>
<dbReference type="InterPro" id="IPR050275">
    <property type="entry name" value="PGM_Phosphatase"/>
</dbReference>